<dbReference type="Proteomes" id="UP000474296">
    <property type="component" value="Unassembled WGS sequence"/>
</dbReference>
<dbReference type="GO" id="GO:0008641">
    <property type="term" value="F:ubiquitin-like modifier activating enzyme activity"/>
    <property type="evidence" value="ECO:0007669"/>
    <property type="project" value="InterPro"/>
</dbReference>
<keyword evidence="2 14" id="KW-0808">Transferase</keyword>
<evidence type="ECO:0000256" key="3">
    <source>
        <dbReference type="ARBA" id="ARBA00022741"/>
    </source>
</evidence>
<comment type="caution">
    <text evidence="14">The sequence shown here is derived from an EMBL/GenBank/DDBJ whole genome shotgun (WGS) entry which is preliminary data.</text>
</comment>
<dbReference type="Gene3D" id="3.40.50.720">
    <property type="entry name" value="NAD(P)-binding Rossmann-like Domain"/>
    <property type="match status" value="1"/>
</dbReference>
<name>A0A6M0CS60_9FLAO</name>
<dbReference type="PANTHER" id="PTHR10953">
    <property type="entry name" value="UBIQUITIN-ACTIVATING ENZYME E1"/>
    <property type="match status" value="1"/>
</dbReference>
<dbReference type="SMART" id="SM00450">
    <property type="entry name" value="RHOD"/>
    <property type="match status" value="1"/>
</dbReference>
<dbReference type="InterPro" id="IPR036873">
    <property type="entry name" value="Rhodanese-like_dom_sf"/>
</dbReference>
<dbReference type="EC" id="2.7.7.80" evidence="8"/>
<gene>
    <name evidence="14" type="ORF">GWK10_16135</name>
</gene>
<dbReference type="Gene3D" id="3.40.250.10">
    <property type="entry name" value="Rhodanese-like domain"/>
    <property type="match status" value="1"/>
</dbReference>
<dbReference type="PANTHER" id="PTHR10953:SF102">
    <property type="entry name" value="ADENYLYLTRANSFERASE AND SULFURTRANSFERASE MOCS3"/>
    <property type="match status" value="1"/>
</dbReference>
<dbReference type="InterPro" id="IPR035985">
    <property type="entry name" value="Ubiquitin-activating_enz"/>
</dbReference>
<protein>
    <recommendedName>
        <fullName evidence="9">Molybdopterin-synthase adenylyltransferase</fullName>
        <ecNumber evidence="8">2.7.7.80</ecNumber>
    </recommendedName>
    <alternativeName>
        <fullName evidence="12">MoaD protein adenylase</fullName>
    </alternativeName>
    <alternativeName>
        <fullName evidence="10">Molybdopterin-converting factor subunit 1 adenylase</fullName>
    </alternativeName>
    <alternativeName>
        <fullName evidence="11">Sulfur carrier protein MoaD adenylyltransferase</fullName>
    </alternativeName>
</protein>
<comment type="similarity">
    <text evidence="1">Belongs to the HesA/MoeB/ThiF family.</text>
</comment>
<comment type="catalytic activity">
    <reaction evidence="5">
        <text>[molybdopterin-synthase sulfur-carrier protein]-C-terminal Gly-Gly + ATP + H(+) = [molybdopterin-synthase sulfur-carrier protein]-C-terminal Gly-Gly-AMP + diphosphate</text>
        <dbReference type="Rhea" id="RHEA:43616"/>
        <dbReference type="Rhea" id="RHEA-COMP:12159"/>
        <dbReference type="Rhea" id="RHEA-COMP:12202"/>
        <dbReference type="ChEBI" id="CHEBI:15378"/>
        <dbReference type="ChEBI" id="CHEBI:30616"/>
        <dbReference type="ChEBI" id="CHEBI:33019"/>
        <dbReference type="ChEBI" id="CHEBI:90618"/>
        <dbReference type="ChEBI" id="CHEBI:90778"/>
        <dbReference type="EC" id="2.7.7.80"/>
    </reaction>
</comment>
<dbReference type="EMBL" id="JAABOQ010000007">
    <property type="protein sequence ID" value="NER18749.1"/>
    <property type="molecule type" value="Genomic_DNA"/>
</dbReference>
<dbReference type="GO" id="GO:0005524">
    <property type="term" value="F:ATP binding"/>
    <property type="evidence" value="ECO:0007669"/>
    <property type="project" value="UniProtKB-KW"/>
</dbReference>
<dbReference type="CDD" id="cd00158">
    <property type="entry name" value="RHOD"/>
    <property type="match status" value="1"/>
</dbReference>
<evidence type="ECO:0000256" key="6">
    <source>
        <dbReference type="ARBA" id="ARBA00055169"/>
    </source>
</evidence>
<comment type="function">
    <text evidence="6">Catalyzes the adenylation by ATP of the carboxyl group of the C-terminal glycine of sulfur carrier protein MoaD.</text>
</comment>
<keyword evidence="4" id="KW-0067">ATP-binding</keyword>
<dbReference type="Pfam" id="PF00899">
    <property type="entry name" value="ThiF"/>
    <property type="match status" value="1"/>
</dbReference>
<keyword evidence="3" id="KW-0547">Nucleotide-binding</keyword>
<dbReference type="InterPro" id="IPR045886">
    <property type="entry name" value="ThiF/MoeB/HesA"/>
</dbReference>
<dbReference type="GO" id="GO:0004792">
    <property type="term" value="F:thiosulfate-cyanide sulfurtransferase activity"/>
    <property type="evidence" value="ECO:0007669"/>
    <property type="project" value="TreeGrafter"/>
</dbReference>
<comment type="subunit">
    <text evidence="7">Homodimer. Forms a stable heterotetrameric complex of 2 MoeB and 2 MoaD during adenylation of MoaD.</text>
</comment>
<dbReference type="GO" id="GO:0005829">
    <property type="term" value="C:cytosol"/>
    <property type="evidence" value="ECO:0007669"/>
    <property type="project" value="TreeGrafter"/>
</dbReference>
<dbReference type="Pfam" id="PF00581">
    <property type="entry name" value="Rhodanese"/>
    <property type="match status" value="1"/>
</dbReference>
<sequence>MEKDRYIRQTTLVNFGQEGQDKLQFSKILIVGAGGLGVPVLQYLNAMGVGTIGLIDNDVVSLSNLHRQVLYTEADIGKSKVQVAIEKLKAQNSNTNFEGYEAFLDATNAFEIIKKYDLIVDASDNFPTRYLVNDACVMLKKPFVYGALHSFEGHVSVFNYNSGPTYRCLFPNIPKADEIPNCNEQGVLGILPGIIGNLQALEAAKILAEIGNVLSGKLLVFNALDQQYHKFNIETVQDNLEIGKLQDSYELACDVALESIESGAFLKLLKNENIQCVDVRTEEEYDDFHYQNTIHIPLNRIEEKQDLIDFKKPVYCLCQSGIRSQKAIQQLKTSHPDAKLINVEGGYNILKSQVSGRVISTKEK</sequence>
<evidence type="ECO:0000256" key="2">
    <source>
        <dbReference type="ARBA" id="ARBA00022679"/>
    </source>
</evidence>
<dbReference type="PROSITE" id="PS50206">
    <property type="entry name" value="RHODANESE_3"/>
    <property type="match status" value="1"/>
</dbReference>
<reference evidence="14 15" key="1">
    <citation type="submission" date="2020-01" db="EMBL/GenBank/DDBJ databases">
        <title>Spongiivirga citrea KCTC 32990T.</title>
        <authorList>
            <person name="Wang G."/>
        </authorList>
    </citation>
    <scope>NUCLEOTIDE SEQUENCE [LARGE SCALE GENOMIC DNA]</scope>
    <source>
        <strain evidence="14 15">KCTC 32990</strain>
    </source>
</reference>
<evidence type="ECO:0000259" key="13">
    <source>
        <dbReference type="PROSITE" id="PS50206"/>
    </source>
</evidence>
<evidence type="ECO:0000313" key="15">
    <source>
        <dbReference type="Proteomes" id="UP000474296"/>
    </source>
</evidence>
<evidence type="ECO:0000256" key="7">
    <source>
        <dbReference type="ARBA" id="ARBA00063809"/>
    </source>
</evidence>
<dbReference type="FunFam" id="3.40.50.720:FF:000033">
    <property type="entry name" value="Adenylyltransferase and sulfurtransferase MOCS3"/>
    <property type="match status" value="1"/>
</dbReference>
<dbReference type="CDD" id="cd00757">
    <property type="entry name" value="ThiF_MoeB_HesA_family"/>
    <property type="match status" value="1"/>
</dbReference>
<feature type="domain" description="Rhodanese" evidence="13">
    <location>
        <begin position="270"/>
        <end position="359"/>
    </location>
</feature>
<keyword evidence="15" id="KW-1185">Reference proteome</keyword>
<proteinExistence type="inferred from homology"/>
<evidence type="ECO:0000256" key="9">
    <source>
        <dbReference type="ARBA" id="ARBA00073635"/>
    </source>
</evidence>
<dbReference type="InterPro" id="IPR001763">
    <property type="entry name" value="Rhodanese-like_dom"/>
</dbReference>
<evidence type="ECO:0000256" key="5">
    <source>
        <dbReference type="ARBA" id="ARBA00052218"/>
    </source>
</evidence>
<dbReference type="GO" id="GO:0061605">
    <property type="term" value="F:molybdopterin-synthase adenylyltransferase activity"/>
    <property type="evidence" value="ECO:0007669"/>
    <property type="project" value="UniProtKB-EC"/>
</dbReference>
<evidence type="ECO:0000256" key="1">
    <source>
        <dbReference type="ARBA" id="ARBA00009919"/>
    </source>
</evidence>
<organism evidence="14 15">
    <name type="scientific">Spongiivirga citrea</name>
    <dbReference type="NCBI Taxonomy" id="1481457"/>
    <lineage>
        <taxon>Bacteria</taxon>
        <taxon>Pseudomonadati</taxon>
        <taxon>Bacteroidota</taxon>
        <taxon>Flavobacteriia</taxon>
        <taxon>Flavobacteriales</taxon>
        <taxon>Flavobacteriaceae</taxon>
        <taxon>Spongiivirga</taxon>
    </lineage>
</organism>
<evidence type="ECO:0000256" key="10">
    <source>
        <dbReference type="ARBA" id="ARBA00075110"/>
    </source>
</evidence>
<dbReference type="InterPro" id="IPR000594">
    <property type="entry name" value="ThiF_NAD_FAD-bd"/>
</dbReference>
<evidence type="ECO:0000313" key="14">
    <source>
        <dbReference type="EMBL" id="NER18749.1"/>
    </source>
</evidence>
<evidence type="ECO:0000256" key="12">
    <source>
        <dbReference type="ARBA" id="ARBA00078531"/>
    </source>
</evidence>
<evidence type="ECO:0000256" key="4">
    <source>
        <dbReference type="ARBA" id="ARBA00022840"/>
    </source>
</evidence>
<evidence type="ECO:0000256" key="8">
    <source>
        <dbReference type="ARBA" id="ARBA00066884"/>
    </source>
</evidence>
<accession>A0A6M0CS60</accession>
<dbReference type="GO" id="GO:0008146">
    <property type="term" value="F:sulfotransferase activity"/>
    <property type="evidence" value="ECO:0007669"/>
    <property type="project" value="TreeGrafter"/>
</dbReference>
<dbReference type="AlphaFoldDB" id="A0A6M0CS60"/>
<evidence type="ECO:0000256" key="11">
    <source>
        <dbReference type="ARBA" id="ARBA00075328"/>
    </source>
</evidence>
<dbReference type="SUPFAM" id="SSF69572">
    <property type="entry name" value="Activating enzymes of the ubiquitin-like proteins"/>
    <property type="match status" value="1"/>
</dbReference>
<dbReference type="RefSeq" id="WP_164033435.1">
    <property type="nucleotide sequence ID" value="NZ_JAABOQ010000007.1"/>
</dbReference>